<sequence>MRITCPLCGERDRREFYYQGAAVALTRPEPEAGEAAWDDYIHNRENPCGVTRDLWHHEMGCGAWLVVMRNTATHEVLEVELATDAKRTGA</sequence>
<dbReference type="GO" id="GO:0008115">
    <property type="term" value="F:sarcosine oxidase activity"/>
    <property type="evidence" value="ECO:0007669"/>
    <property type="project" value="InterPro"/>
</dbReference>
<protein>
    <submittedName>
        <fullName evidence="1">Sarcosine oxidase subunit delta</fullName>
    </submittedName>
</protein>
<name>A0A1M6YFV2_9RHOB</name>
<accession>A0A1M6YFV2</accession>
<evidence type="ECO:0000313" key="2">
    <source>
        <dbReference type="Proteomes" id="UP000183974"/>
    </source>
</evidence>
<gene>
    <name evidence="1" type="ORF">SAMN05444398_101837</name>
</gene>
<dbReference type="InterPro" id="IPR006279">
    <property type="entry name" value="SoxD"/>
</dbReference>
<dbReference type="OrthoDB" id="5420070at2"/>
<dbReference type="GO" id="GO:0046653">
    <property type="term" value="P:tetrahydrofolate metabolic process"/>
    <property type="evidence" value="ECO:0007669"/>
    <property type="project" value="InterPro"/>
</dbReference>
<keyword evidence="2" id="KW-1185">Reference proteome</keyword>
<proteinExistence type="predicted"/>
<dbReference type="Proteomes" id="UP000183974">
    <property type="component" value="Unassembled WGS sequence"/>
</dbReference>
<reference evidence="1 2" key="1">
    <citation type="submission" date="2016-11" db="EMBL/GenBank/DDBJ databases">
        <authorList>
            <person name="Jaros S."/>
            <person name="Januszkiewicz K."/>
            <person name="Wedrychowicz H."/>
        </authorList>
    </citation>
    <scope>NUCLEOTIDE SEQUENCE [LARGE SCALE GENOMIC DNA]</scope>
    <source>
        <strain evidence="1 2">DSM 29589</strain>
    </source>
</reference>
<dbReference type="AlphaFoldDB" id="A0A1M6YFV2"/>
<evidence type="ECO:0000313" key="1">
    <source>
        <dbReference type="EMBL" id="SHL16960.1"/>
    </source>
</evidence>
<organism evidence="1 2">
    <name type="scientific">Roseovarius pacificus</name>
    <dbReference type="NCBI Taxonomy" id="337701"/>
    <lineage>
        <taxon>Bacteria</taxon>
        <taxon>Pseudomonadati</taxon>
        <taxon>Pseudomonadota</taxon>
        <taxon>Alphaproteobacteria</taxon>
        <taxon>Rhodobacterales</taxon>
        <taxon>Roseobacteraceae</taxon>
        <taxon>Roseovarius</taxon>
    </lineage>
</organism>
<dbReference type="RefSeq" id="WP_073033022.1">
    <property type="nucleotide sequence ID" value="NZ_BMLR01000001.1"/>
</dbReference>
<dbReference type="Gene3D" id="3.30.2270.10">
    <property type="entry name" value="Folate-binding superfamily"/>
    <property type="match status" value="1"/>
</dbReference>
<dbReference type="EMBL" id="FRBR01000001">
    <property type="protein sequence ID" value="SHL16960.1"/>
    <property type="molecule type" value="Genomic_DNA"/>
</dbReference>
<dbReference type="Pfam" id="PF04267">
    <property type="entry name" value="SoxD"/>
    <property type="match status" value="1"/>
</dbReference>
<dbReference type="InterPro" id="IPR038561">
    <property type="entry name" value="SoxD_sf"/>
</dbReference>
<dbReference type="STRING" id="337701.SAMN05444398_101837"/>